<proteinExistence type="predicted"/>
<evidence type="ECO:0000313" key="2">
    <source>
        <dbReference type="Proteomes" id="UP000321570"/>
    </source>
</evidence>
<accession>A0A564YCA1</accession>
<dbReference type="Proteomes" id="UP000321570">
    <property type="component" value="Unassembled WGS sequence"/>
</dbReference>
<feature type="non-terminal residue" evidence="1">
    <location>
        <position position="1"/>
    </location>
</feature>
<keyword evidence="2" id="KW-1185">Reference proteome</keyword>
<reference evidence="1 2" key="1">
    <citation type="submission" date="2019-07" db="EMBL/GenBank/DDBJ databases">
        <authorList>
            <person name="Jastrzebski P J."/>
            <person name="Paukszto L."/>
            <person name="Jastrzebski P J."/>
        </authorList>
    </citation>
    <scope>NUCLEOTIDE SEQUENCE [LARGE SCALE GENOMIC DNA]</scope>
    <source>
        <strain evidence="1 2">WMS-il1</strain>
    </source>
</reference>
<organism evidence="1 2">
    <name type="scientific">Hymenolepis diminuta</name>
    <name type="common">Rat tapeworm</name>
    <dbReference type="NCBI Taxonomy" id="6216"/>
    <lineage>
        <taxon>Eukaryota</taxon>
        <taxon>Metazoa</taxon>
        <taxon>Spiralia</taxon>
        <taxon>Lophotrochozoa</taxon>
        <taxon>Platyhelminthes</taxon>
        <taxon>Cestoda</taxon>
        <taxon>Eucestoda</taxon>
        <taxon>Cyclophyllidea</taxon>
        <taxon>Hymenolepididae</taxon>
        <taxon>Hymenolepis</taxon>
    </lineage>
</organism>
<dbReference type="AlphaFoldDB" id="A0A564YCA1"/>
<sequence length="52" mass="5747">DSYRAVFVFHSEDNARLSVTGSYASTPLLSSSARFPLYLSISHSLLSSLWLP</sequence>
<evidence type="ECO:0000313" key="1">
    <source>
        <dbReference type="EMBL" id="VUZ44213.1"/>
    </source>
</evidence>
<gene>
    <name evidence="1" type="ORF">WMSIL1_LOCUS4598</name>
</gene>
<protein>
    <submittedName>
        <fullName evidence="1">Uncharacterized protein</fullName>
    </submittedName>
</protein>
<name>A0A564YCA1_HYMDI</name>
<dbReference type="EMBL" id="CABIJS010000123">
    <property type="protein sequence ID" value="VUZ44213.1"/>
    <property type="molecule type" value="Genomic_DNA"/>
</dbReference>